<dbReference type="InterPro" id="IPR019734">
    <property type="entry name" value="TPR_rpt"/>
</dbReference>
<dbReference type="Gene3D" id="1.25.40.10">
    <property type="entry name" value="Tetratricopeptide repeat domain"/>
    <property type="match status" value="3"/>
</dbReference>
<evidence type="ECO:0000256" key="2">
    <source>
        <dbReference type="ARBA" id="ARBA00022803"/>
    </source>
</evidence>
<accession>A0A6B3NJX3</accession>
<dbReference type="PANTHER" id="PTHR44943">
    <property type="entry name" value="CELLULOSE SYNTHASE OPERON PROTEIN C"/>
    <property type="match status" value="1"/>
</dbReference>
<keyword evidence="2 3" id="KW-0802">TPR repeat</keyword>
<evidence type="ECO:0000256" key="3">
    <source>
        <dbReference type="PROSITE-ProRule" id="PRU00339"/>
    </source>
</evidence>
<name>A0A6B3NJX3_9CYAN</name>
<organism evidence="4">
    <name type="scientific">Symploca sp. SIO1C4</name>
    <dbReference type="NCBI Taxonomy" id="2607765"/>
    <lineage>
        <taxon>Bacteria</taxon>
        <taxon>Bacillati</taxon>
        <taxon>Cyanobacteriota</taxon>
        <taxon>Cyanophyceae</taxon>
        <taxon>Coleofasciculales</taxon>
        <taxon>Coleofasciculaceae</taxon>
        <taxon>Symploca</taxon>
    </lineage>
</organism>
<comment type="caution">
    <text evidence="4">The sequence shown here is derived from an EMBL/GenBank/DDBJ whole genome shotgun (WGS) entry which is preliminary data.</text>
</comment>
<reference evidence="4" key="1">
    <citation type="submission" date="2019-11" db="EMBL/GenBank/DDBJ databases">
        <title>Genomic insights into an expanded diversity of filamentous marine cyanobacteria reveals the extraordinary biosynthetic potential of Moorea and Okeania.</title>
        <authorList>
            <person name="Ferreira Leao T."/>
            <person name="Wang M."/>
            <person name="Moss N."/>
            <person name="Da Silva R."/>
            <person name="Sanders J."/>
            <person name="Nurk S."/>
            <person name="Gurevich A."/>
            <person name="Humphrey G."/>
            <person name="Reher R."/>
            <person name="Zhu Q."/>
            <person name="Belda-Ferre P."/>
            <person name="Glukhov E."/>
            <person name="Rex R."/>
            <person name="Dorrestein P.C."/>
            <person name="Knight R."/>
            <person name="Pevzner P."/>
            <person name="Gerwick W.H."/>
            <person name="Gerwick L."/>
        </authorList>
    </citation>
    <scope>NUCLEOTIDE SEQUENCE</scope>
    <source>
        <strain evidence="4">SIO1C4</strain>
    </source>
</reference>
<proteinExistence type="predicted"/>
<dbReference type="AlphaFoldDB" id="A0A6B3NJX3"/>
<feature type="repeat" description="TPR" evidence="3">
    <location>
        <begin position="140"/>
        <end position="173"/>
    </location>
</feature>
<keyword evidence="1" id="KW-0677">Repeat</keyword>
<feature type="repeat" description="TPR" evidence="3">
    <location>
        <begin position="38"/>
        <end position="71"/>
    </location>
</feature>
<dbReference type="PANTHER" id="PTHR44943:SF8">
    <property type="entry name" value="TPR REPEAT-CONTAINING PROTEIN MJ0263"/>
    <property type="match status" value="1"/>
</dbReference>
<dbReference type="SMART" id="SM00028">
    <property type="entry name" value="TPR"/>
    <property type="match status" value="6"/>
</dbReference>
<dbReference type="EMBL" id="JAAHFQ010000991">
    <property type="protein sequence ID" value="NER31927.1"/>
    <property type="molecule type" value="Genomic_DNA"/>
</dbReference>
<dbReference type="PROSITE" id="PS50005">
    <property type="entry name" value="TPR"/>
    <property type="match status" value="6"/>
</dbReference>
<dbReference type="Pfam" id="PF00515">
    <property type="entry name" value="TPR_1"/>
    <property type="match status" value="2"/>
</dbReference>
<dbReference type="InterPro" id="IPR051685">
    <property type="entry name" value="Ycf3/AcsC/BcsC/TPR_MFPF"/>
</dbReference>
<sequence length="373" mass="43053">MMQVEGWFNQGNQQYRVKDWVGAVASYDKILEIKPDSYEAWYNKASALKSLRRYEKAVASYDQALELQPDSHFAWSNRGIALKNLGRLEEAIESYDKALKLKPDSHFTWSKRGIALVSCGRLEEAVESYDQALAIESGKHETWNNRGIALGNLGRLQEAIESYDKALELKPDKYETWYNRGVDLGELERYEEAIESYDQALKLKLDFWQAWIGRGSAAGSSTAVDPKPTCLTELAEHNQSLNQRGYEGRLASYKEGLRHCHQQTHPEGWGWLHWRTGKAHYLFGEQSSKPDSFWLKAIVEYVEATKTLTEFDFPEYYLEILQDLIKIFFGLKQTAEAEKLQRRGSDLLRRLLDEPNRSTKNKELLAQKFSSFN</sequence>
<feature type="repeat" description="TPR" evidence="3">
    <location>
        <begin position="106"/>
        <end position="139"/>
    </location>
</feature>
<dbReference type="SUPFAM" id="SSF48452">
    <property type="entry name" value="TPR-like"/>
    <property type="match status" value="1"/>
</dbReference>
<feature type="repeat" description="TPR" evidence="3">
    <location>
        <begin position="72"/>
        <end position="105"/>
    </location>
</feature>
<evidence type="ECO:0000256" key="1">
    <source>
        <dbReference type="ARBA" id="ARBA00022737"/>
    </source>
</evidence>
<gene>
    <name evidence="4" type="ORF">F6J89_31060</name>
</gene>
<dbReference type="PROSITE" id="PS50293">
    <property type="entry name" value="TPR_REGION"/>
    <property type="match status" value="3"/>
</dbReference>
<dbReference type="InterPro" id="IPR011990">
    <property type="entry name" value="TPR-like_helical_dom_sf"/>
</dbReference>
<feature type="repeat" description="TPR" evidence="3">
    <location>
        <begin position="4"/>
        <end position="37"/>
    </location>
</feature>
<dbReference type="Pfam" id="PF13181">
    <property type="entry name" value="TPR_8"/>
    <property type="match status" value="1"/>
</dbReference>
<protein>
    <submittedName>
        <fullName evidence="4">Tetratricopeptide repeat protein</fullName>
    </submittedName>
</protein>
<feature type="repeat" description="TPR" evidence="3">
    <location>
        <begin position="174"/>
        <end position="207"/>
    </location>
</feature>
<evidence type="ECO:0000313" key="4">
    <source>
        <dbReference type="EMBL" id="NER31927.1"/>
    </source>
</evidence>
<dbReference type="Pfam" id="PF13432">
    <property type="entry name" value="TPR_16"/>
    <property type="match status" value="1"/>
</dbReference>